<reference evidence="1 3" key="1">
    <citation type="submission" date="2018-05" db="EMBL/GenBank/DDBJ databases">
        <title>Freshwater and sediment microbial communities from various areas in North America, analyzing microbe dynamics in response to fracking.</title>
        <authorList>
            <person name="Lamendella R."/>
        </authorList>
    </citation>
    <scope>NUCLEOTIDE SEQUENCE [LARGE SCALE GENOMIC DNA]</scope>
    <source>
        <strain evidence="1 3">DB-3</strain>
        <strain evidence="2 4">NG-13</strain>
    </source>
</reference>
<dbReference type="EMBL" id="QLLI01000016">
    <property type="protein sequence ID" value="RAI88193.1"/>
    <property type="molecule type" value="Genomic_DNA"/>
</dbReference>
<evidence type="ECO:0000313" key="4">
    <source>
        <dbReference type="Proteomes" id="UP000248827"/>
    </source>
</evidence>
<evidence type="ECO:0000313" key="3">
    <source>
        <dbReference type="Proteomes" id="UP000247078"/>
    </source>
</evidence>
<evidence type="ECO:0000313" key="2">
    <source>
        <dbReference type="EMBL" id="RAI88193.1"/>
    </source>
</evidence>
<dbReference type="RefSeq" id="WP_109999107.1">
    <property type="nucleotide sequence ID" value="NZ_QGTZ01000004.1"/>
</dbReference>
<protein>
    <submittedName>
        <fullName evidence="1">Signal peptidase I</fullName>
    </submittedName>
</protein>
<evidence type="ECO:0000313" key="1">
    <source>
        <dbReference type="EMBL" id="PWW42026.1"/>
    </source>
</evidence>
<dbReference type="Proteomes" id="UP000247078">
    <property type="component" value="Unassembled WGS sequence"/>
</dbReference>
<dbReference type="EMBL" id="QGTZ01000004">
    <property type="protein sequence ID" value="PWW42026.1"/>
    <property type="molecule type" value="Genomic_DNA"/>
</dbReference>
<comment type="caution">
    <text evidence="1">The sequence shown here is derived from an EMBL/GenBank/DDBJ whole genome shotgun (WGS) entry which is preliminary data.</text>
</comment>
<dbReference type="AlphaFoldDB" id="A0A855Y8B6"/>
<dbReference type="Proteomes" id="UP000248827">
    <property type="component" value="Unassembled WGS sequence"/>
</dbReference>
<name>A0A855Y8B6_9BACL</name>
<dbReference type="OrthoDB" id="2860586at2"/>
<organism evidence="1 3">
    <name type="scientific">Paenibacillus pabuli</name>
    <dbReference type="NCBI Taxonomy" id="1472"/>
    <lineage>
        <taxon>Bacteria</taxon>
        <taxon>Bacillati</taxon>
        <taxon>Bacillota</taxon>
        <taxon>Bacilli</taxon>
        <taxon>Bacillales</taxon>
        <taxon>Paenibacillaceae</taxon>
        <taxon>Paenibacillus</taxon>
    </lineage>
</organism>
<dbReference type="Gene3D" id="2.10.109.10">
    <property type="entry name" value="Umud Fragment, subunit A"/>
    <property type="match status" value="1"/>
</dbReference>
<dbReference type="CDD" id="cd06462">
    <property type="entry name" value="Peptidase_S24_S26"/>
    <property type="match status" value="1"/>
</dbReference>
<gene>
    <name evidence="2" type="ORF">DET54_11683</name>
    <name evidence="1" type="ORF">DET56_10481</name>
</gene>
<keyword evidence="4" id="KW-1185">Reference proteome</keyword>
<proteinExistence type="predicted"/>
<sequence length="224" mass="25691">MINIFAKNALESERDIIIEINGNCMAPLLNPKQKVLIKPVKKYTDIEIGNVVLFEDKSTNNFVVHRVNYVLNEFVITSGDNNPFYDPIIKKNEILGLVCSQYNPITITNTLIKPLYFINSVKMNSKFKEYCFTDSPVPIIKELKSLNYSIVAIHNKAKIHLIESDIIKTTPVAYFLGYEFNDDKHNHIPKNLTDAILRTEVFPKQSNIEDEINAINFLYGKGDY</sequence>
<accession>A0A855Y8B6</accession>